<feature type="compositionally biased region" description="Basic and acidic residues" evidence="1">
    <location>
        <begin position="192"/>
        <end position="204"/>
    </location>
</feature>
<dbReference type="Pfam" id="PF00024">
    <property type="entry name" value="PAN_1"/>
    <property type="match status" value="3"/>
</dbReference>
<dbReference type="InterPro" id="IPR052774">
    <property type="entry name" value="Celegans_DevNeuronal_Protein"/>
</dbReference>
<feature type="region of interest" description="Disordered" evidence="1">
    <location>
        <begin position="422"/>
        <end position="462"/>
    </location>
</feature>
<dbReference type="PANTHER" id="PTHR47327:SF22">
    <property type="entry name" value="APPLE DOMAIN-CONTAINING PROTEIN"/>
    <property type="match status" value="1"/>
</dbReference>
<feature type="region of interest" description="Disordered" evidence="1">
    <location>
        <begin position="169"/>
        <end position="212"/>
    </location>
</feature>
<protein>
    <recommendedName>
        <fullName evidence="2">Apple domain-containing protein</fullName>
    </recommendedName>
</protein>
<dbReference type="GO" id="GO:0009653">
    <property type="term" value="P:anatomical structure morphogenesis"/>
    <property type="evidence" value="ECO:0007669"/>
    <property type="project" value="TreeGrafter"/>
</dbReference>
<dbReference type="PANTHER" id="PTHR47327">
    <property type="entry name" value="FI18240P1-RELATED"/>
    <property type="match status" value="1"/>
</dbReference>
<dbReference type="PROSITE" id="PS50948">
    <property type="entry name" value="PAN"/>
    <property type="match status" value="3"/>
</dbReference>
<dbReference type="Gene3D" id="3.50.4.10">
    <property type="entry name" value="Hepatocyte Growth Factor"/>
    <property type="match status" value="3"/>
</dbReference>
<organism evidence="3 4">
    <name type="scientific">Pristionchus mayeri</name>
    <dbReference type="NCBI Taxonomy" id="1317129"/>
    <lineage>
        <taxon>Eukaryota</taxon>
        <taxon>Metazoa</taxon>
        <taxon>Ecdysozoa</taxon>
        <taxon>Nematoda</taxon>
        <taxon>Chromadorea</taxon>
        <taxon>Rhabditida</taxon>
        <taxon>Rhabditina</taxon>
        <taxon>Diplogasteromorpha</taxon>
        <taxon>Diplogasteroidea</taxon>
        <taxon>Neodiplogasteridae</taxon>
        <taxon>Pristionchus</taxon>
    </lineage>
</organism>
<feature type="non-terminal residue" evidence="3">
    <location>
        <position position="1"/>
    </location>
</feature>
<feature type="compositionally biased region" description="Low complexity" evidence="1">
    <location>
        <begin position="449"/>
        <end position="461"/>
    </location>
</feature>
<feature type="domain" description="Apple" evidence="2">
    <location>
        <begin position="338"/>
        <end position="418"/>
    </location>
</feature>
<dbReference type="SUPFAM" id="SSF57414">
    <property type="entry name" value="Hairpin loop containing domain-like"/>
    <property type="match status" value="3"/>
</dbReference>
<evidence type="ECO:0000313" key="3">
    <source>
        <dbReference type="EMBL" id="GMR61225.1"/>
    </source>
</evidence>
<accession>A0AAN5DFQ2</accession>
<proteinExistence type="predicted"/>
<keyword evidence="4" id="KW-1185">Reference proteome</keyword>
<reference evidence="4" key="1">
    <citation type="submission" date="2022-10" db="EMBL/GenBank/DDBJ databases">
        <title>Genome assembly of Pristionchus species.</title>
        <authorList>
            <person name="Yoshida K."/>
            <person name="Sommer R.J."/>
        </authorList>
    </citation>
    <scope>NUCLEOTIDE SEQUENCE [LARGE SCALE GENOMIC DNA]</scope>
    <source>
        <strain evidence="4">RS5460</strain>
    </source>
</reference>
<name>A0AAN5DFQ2_9BILA</name>
<gene>
    <name evidence="3" type="ORF">PMAYCL1PPCAC_31420</name>
</gene>
<evidence type="ECO:0000256" key="1">
    <source>
        <dbReference type="SAM" id="MobiDB-lite"/>
    </source>
</evidence>
<evidence type="ECO:0000259" key="2">
    <source>
        <dbReference type="PROSITE" id="PS50948"/>
    </source>
</evidence>
<feature type="domain" description="Apple" evidence="2">
    <location>
        <begin position="21"/>
        <end position="102"/>
    </location>
</feature>
<dbReference type="Proteomes" id="UP001328107">
    <property type="component" value="Unassembled WGS sequence"/>
</dbReference>
<dbReference type="AlphaFoldDB" id="A0AAN5DFQ2"/>
<dbReference type="EMBL" id="BTRK01000006">
    <property type="protein sequence ID" value="GMR61225.1"/>
    <property type="molecule type" value="Genomic_DNA"/>
</dbReference>
<dbReference type="SMART" id="SM00473">
    <property type="entry name" value="PAN_AP"/>
    <property type="match status" value="3"/>
</dbReference>
<comment type="caution">
    <text evidence="3">The sequence shown here is derived from an EMBL/GenBank/DDBJ whole genome shotgun (WGS) entry which is preliminary data.</text>
</comment>
<dbReference type="CDD" id="cd01099">
    <property type="entry name" value="PAN_AP_HGF"/>
    <property type="match status" value="1"/>
</dbReference>
<sequence>LLILLPAVGAVSSVDETFASCFNRTTRRSIDNYPPIAEFTRTTAVQCMRECVIAAGNRNPVVCRSFTFERFTKKCQLYDHDGSQLPAVVFPANDIDLFVRMSTQGSCGGSLATHPHFHRHRENFHVMRETEEETRASEIDANDITGWPKDIQPANIRESSLLPGKKAATQVHDGDADHRSRARAVVTHPRVSKGESFEKDEHKGQSVQKVQKIKSVSTTTKAPKEHDIILIIAAEMACSNGEGYYVVLGNQIVAPANQKTTMRSFEKIEQGECGRLCTDNKTPKKERFECKSINYFPSKRRCEMFSILSEPHGPGNLLENRHSIYAEKFCISELADDCDPEEVFILHVQKTMKSKAEETLRGDSITSCLEKCFSRKFCRSVVFDSAKHQCRLHKDSPGDARNNVVETSPGVVLIENGCRRNAKPIDMPKSRGLSRKLAKNSIRRAPEHSSSTSSNNSEFSSPVEAEWGDWSECTFKSAGKRFRVRTKNCEEGDESAACRQNGMELENC</sequence>
<feature type="compositionally biased region" description="Basic residues" evidence="1">
    <location>
        <begin position="432"/>
        <end position="442"/>
    </location>
</feature>
<feature type="domain" description="Apple" evidence="2">
    <location>
        <begin position="238"/>
        <end position="330"/>
    </location>
</feature>
<evidence type="ECO:0000313" key="4">
    <source>
        <dbReference type="Proteomes" id="UP001328107"/>
    </source>
</evidence>
<dbReference type="InterPro" id="IPR003609">
    <property type="entry name" value="Pan_app"/>
</dbReference>